<feature type="transmembrane region" description="Helical" evidence="1">
    <location>
        <begin position="54"/>
        <end position="80"/>
    </location>
</feature>
<feature type="transmembrane region" description="Helical" evidence="1">
    <location>
        <begin position="243"/>
        <end position="261"/>
    </location>
</feature>
<name>A0A0C3SBQ5_PHLG1</name>
<keyword evidence="1" id="KW-0472">Membrane</keyword>
<keyword evidence="1" id="KW-0812">Transmembrane</keyword>
<dbReference type="Proteomes" id="UP000053257">
    <property type="component" value="Unassembled WGS sequence"/>
</dbReference>
<proteinExistence type="predicted"/>
<keyword evidence="3" id="KW-1185">Reference proteome</keyword>
<feature type="transmembrane region" description="Helical" evidence="1">
    <location>
        <begin position="24"/>
        <end position="42"/>
    </location>
</feature>
<evidence type="ECO:0000256" key="1">
    <source>
        <dbReference type="SAM" id="Phobius"/>
    </source>
</evidence>
<organism evidence="2 3">
    <name type="scientific">Phlebiopsis gigantea (strain 11061_1 CR5-6)</name>
    <name type="common">White-rot fungus</name>
    <name type="synonym">Peniophora gigantea</name>
    <dbReference type="NCBI Taxonomy" id="745531"/>
    <lineage>
        <taxon>Eukaryota</taxon>
        <taxon>Fungi</taxon>
        <taxon>Dikarya</taxon>
        <taxon>Basidiomycota</taxon>
        <taxon>Agaricomycotina</taxon>
        <taxon>Agaricomycetes</taxon>
        <taxon>Polyporales</taxon>
        <taxon>Phanerochaetaceae</taxon>
        <taxon>Phlebiopsis</taxon>
    </lineage>
</organism>
<evidence type="ECO:0000313" key="2">
    <source>
        <dbReference type="EMBL" id="KIP10227.1"/>
    </source>
</evidence>
<feature type="transmembrane region" description="Helical" evidence="1">
    <location>
        <begin position="132"/>
        <end position="152"/>
    </location>
</feature>
<dbReference type="HOGENOM" id="CLU_044614_3_2_1"/>
<dbReference type="OrthoDB" id="2736259at2759"/>
<sequence>MSTQPPPHDTAPAVSAIVGSMTEGPLWGLNVVVYVICARILLSKSSGQQGISFFLIATLQILVSTGHIVVILLFLLQGFINHGSSPESVNAFFVNSATPVYCAELILCLVNTYMADAIMGWRCYVVWGRNKWMGLFFVVTILSTAACGFYAVALDRNQKSIIDIFRSVKFVIPAFTLSLTTQVFATALIAGRIWYSRSLTTKKDQMFIFWMIVESGAILTACSACILTLFLLHFNAGLIVNEISTQLSCFVPMSILVRVAIKRNQRSQRYRLKDADMINLHNRVRTLTSSQPESLESGQLSGTPFTLSVKTTNETKSSVLGTTDILDVSHV</sequence>
<gene>
    <name evidence="2" type="ORF">PHLGIDRAFT_266358</name>
</gene>
<feature type="transmembrane region" description="Helical" evidence="1">
    <location>
        <begin position="207"/>
        <end position="231"/>
    </location>
</feature>
<keyword evidence="1" id="KW-1133">Transmembrane helix</keyword>
<protein>
    <submittedName>
        <fullName evidence="2">Uncharacterized protein</fullName>
    </submittedName>
</protein>
<dbReference type="AlphaFoldDB" id="A0A0C3SBQ5"/>
<feature type="transmembrane region" description="Helical" evidence="1">
    <location>
        <begin position="92"/>
        <end position="111"/>
    </location>
</feature>
<dbReference type="STRING" id="745531.A0A0C3SBQ5"/>
<reference evidence="2 3" key="1">
    <citation type="journal article" date="2014" name="PLoS Genet.">
        <title>Analysis of the Phlebiopsis gigantea genome, transcriptome and secretome provides insight into its pioneer colonization strategies of wood.</title>
        <authorList>
            <person name="Hori C."/>
            <person name="Ishida T."/>
            <person name="Igarashi K."/>
            <person name="Samejima M."/>
            <person name="Suzuki H."/>
            <person name="Master E."/>
            <person name="Ferreira P."/>
            <person name="Ruiz-Duenas F.J."/>
            <person name="Held B."/>
            <person name="Canessa P."/>
            <person name="Larrondo L.F."/>
            <person name="Schmoll M."/>
            <person name="Druzhinina I.S."/>
            <person name="Kubicek C.P."/>
            <person name="Gaskell J.A."/>
            <person name="Kersten P."/>
            <person name="St John F."/>
            <person name="Glasner J."/>
            <person name="Sabat G."/>
            <person name="Splinter BonDurant S."/>
            <person name="Syed K."/>
            <person name="Yadav J."/>
            <person name="Mgbeahuruike A.C."/>
            <person name="Kovalchuk A."/>
            <person name="Asiegbu F.O."/>
            <person name="Lackner G."/>
            <person name="Hoffmeister D."/>
            <person name="Rencoret J."/>
            <person name="Gutierrez A."/>
            <person name="Sun H."/>
            <person name="Lindquist E."/>
            <person name="Barry K."/>
            <person name="Riley R."/>
            <person name="Grigoriev I.V."/>
            <person name="Henrissat B."/>
            <person name="Kues U."/>
            <person name="Berka R.M."/>
            <person name="Martinez A.T."/>
            <person name="Covert S.F."/>
            <person name="Blanchette R.A."/>
            <person name="Cullen D."/>
        </authorList>
    </citation>
    <scope>NUCLEOTIDE SEQUENCE [LARGE SCALE GENOMIC DNA]</scope>
    <source>
        <strain evidence="2 3">11061_1 CR5-6</strain>
    </source>
</reference>
<feature type="transmembrane region" description="Helical" evidence="1">
    <location>
        <begin position="172"/>
        <end position="195"/>
    </location>
</feature>
<evidence type="ECO:0000313" key="3">
    <source>
        <dbReference type="Proteomes" id="UP000053257"/>
    </source>
</evidence>
<accession>A0A0C3SBQ5</accession>
<dbReference type="EMBL" id="KN840457">
    <property type="protein sequence ID" value="KIP10227.1"/>
    <property type="molecule type" value="Genomic_DNA"/>
</dbReference>